<proteinExistence type="predicted"/>
<dbReference type="EMBL" id="JBHUKS010000007">
    <property type="protein sequence ID" value="MFD2468075.1"/>
    <property type="molecule type" value="Genomic_DNA"/>
</dbReference>
<sequence>MIEVRIDRLVLDGLDGSPGQLRDAMQTALARQLADAPRQTWQAARRRRVVAPDLADGSLAEAIALSIHRGIREAAG</sequence>
<protein>
    <submittedName>
        <fullName evidence="1">Uncharacterized protein</fullName>
    </submittedName>
</protein>
<evidence type="ECO:0000313" key="1">
    <source>
        <dbReference type="EMBL" id="MFD2468075.1"/>
    </source>
</evidence>
<reference evidence="2" key="1">
    <citation type="journal article" date="2019" name="Int. J. Syst. Evol. Microbiol.">
        <title>The Global Catalogue of Microorganisms (GCM) 10K type strain sequencing project: providing services to taxonomists for standard genome sequencing and annotation.</title>
        <authorList>
            <consortium name="The Broad Institute Genomics Platform"/>
            <consortium name="The Broad Institute Genome Sequencing Center for Infectious Disease"/>
            <person name="Wu L."/>
            <person name="Ma J."/>
        </authorList>
    </citation>
    <scope>NUCLEOTIDE SEQUENCE [LARGE SCALE GENOMIC DNA]</scope>
    <source>
        <strain evidence="2">CGMCC 4.7641</strain>
    </source>
</reference>
<keyword evidence="2" id="KW-1185">Reference proteome</keyword>
<dbReference type="Proteomes" id="UP001597483">
    <property type="component" value="Unassembled WGS sequence"/>
</dbReference>
<evidence type="ECO:0000313" key="2">
    <source>
        <dbReference type="Proteomes" id="UP001597483"/>
    </source>
</evidence>
<gene>
    <name evidence="1" type="ORF">ACFSVL_11805</name>
</gene>
<accession>A0ABW5H4B0</accession>
<dbReference type="RefSeq" id="WP_378303359.1">
    <property type="nucleotide sequence ID" value="NZ_JBHUKS010000007.1"/>
</dbReference>
<name>A0ABW5H4B0_9PSEU</name>
<organism evidence="1 2">
    <name type="scientific">Amycolatopsis silviterrae</name>
    <dbReference type="NCBI Taxonomy" id="1656914"/>
    <lineage>
        <taxon>Bacteria</taxon>
        <taxon>Bacillati</taxon>
        <taxon>Actinomycetota</taxon>
        <taxon>Actinomycetes</taxon>
        <taxon>Pseudonocardiales</taxon>
        <taxon>Pseudonocardiaceae</taxon>
        <taxon>Amycolatopsis</taxon>
    </lineage>
</organism>
<comment type="caution">
    <text evidence="1">The sequence shown here is derived from an EMBL/GenBank/DDBJ whole genome shotgun (WGS) entry which is preliminary data.</text>
</comment>